<comment type="function">
    <text evidence="6">Causes loosening and extension of plant cell walls by disrupting non-covalent bonding between cellulose microfibrils and matrix glucans. No enzymatic activity has been found.</text>
</comment>
<accession>A0A9Q0HNP1</accession>
<keyword evidence="5" id="KW-0472">Membrane</keyword>
<gene>
    <name evidence="9" type="ORF">LUZ63_009560</name>
</gene>
<dbReference type="SUPFAM" id="SSF50685">
    <property type="entry name" value="Barwin-like endoglucanases"/>
    <property type="match status" value="1"/>
</dbReference>
<dbReference type="Proteomes" id="UP001151287">
    <property type="component" value="Unassembled WGS sequence"/>
</dbReference>
<evidence type="ECO:0000256" key="6">
    <source>
        <dbReference type="RuleBase" id="RU365023"/>
    </source>
</evidence>
<keyword evidence="6" id="KW-0961">Cell wall biogenesis/degradation</keyword>
<dbReference type="PROSITE" id="PS50842">
    <property type="entry name" value="EXPANSIN_EG45"/>
    <property type="match status" value="1"/>
</dbReference>
<dbReference type="Pfam" id="PF03330">
    <property type="entry name" value="DPBB_1"/>
    <property type="match status" value="1"/>
</dbReference>
<feature type="chain" id="PRO_5040543866" description="Expansin" evidence="6">
    <location>
        <begin position="25"/>
        <end position="295"/>
    </location>
</feature>
<evidence type="ECO:0000256" key="5">
    <source>
        <dbReference type="ARBA" id="ARBA00023136"/>
    </source>
</evidence>
<evidence type="ECO:0000256" key="3">
    <source>
        <dbReference type="ARBA" id="ARBA00022525"/>
    </source>
</evidence>
<proteinExistence type="inferred from homology"/>
<evidence type="ECO:0000259" key="7">
    <source>
        <dbReference type="PROSITE" id="PS50842"/>
    </source>
</evidence>
<dbReference type="PRINTS" id="PR01225">
    <property type="entry name" value="EXPANSNFAMLY"/>
</dbReference>
<comment type="subcellular location">
    <subcellularLocation>
        <location evidence="6">Secreted</location>
        <location evidence="6">Cell wall</location>
    </subcellularLocation>
    <subcellularLocation>
        <location evidence="6">Membrane</location>
        <topology evidence="6">Peripheral membrane protein</topology>
    </subcellularLocation>
</comment>
<keyword evidence="2 6" id="KW-0134">Cell wall</keyword>
<keyword evidence="4 6" id="KW-0732">Signal</keyword>
<name>A0A9Q0HNP1_9POAL</name>
<feature type="domain" description="Expansin-like EG45" evidence="7">
    <location>
        <begin position="50"/>
        <end position="163"/>
    </location>
</feature>
<evidence type="ECO:0000256" key="4">
    <source>
        <dbReference type="ARBA" id="ARBA00022729"/>
    </source>
</evidence>
<dbReference type="Gene3D" id="2.40.40.10">
    <property type="entry name" value="RlpA-like domain"/>
    <property type="match status" value="1"/>
</dbReference>
<comment type="similarity">
    <text evidence="1 6">Belongs to the expansin family. Expansin A subfamily.</text>
</comment>
<dbReference type="Pfam" id="PF01357">
    <property type="entry name" value="Expansin_C"/>
    <property type="match status" value="1"/>
</dbReference>
<comment type="caution">
    <text evidence="9">The sequence shown here is derived from an EMBL/GenBank/DDBJ whole genome shotgun (WGS) entry which is preliminary data.</text>
</comment>
<dbReference type="AlphaFoldDB" id="A0A9Q0HNP1"/>
<dbReference type="InterPro" id="IPR009009">
    <property type="entry name" value="RlpA-like_DPBB"/>
</dbReference>
<dbReference type="InterPro" id="IPR007118">
    <property type="entry name" value="Expan_Lol_pI"/>
</dbReference>
<dbReference type="OrthoDB" id="5823761at2759"/>
<evidence type="ECO:0000313" key="10">
    <source>
        <dbReference type="Proteomes" id="UP001151287"/>
    </source>
</evidence>
<sequence length="295" mass="31171">MASFLHYHSLVSAVLALIMVTAVADFQASPWSPAHATFYGDSSGVSDDMGGACGYTNMYGIGFGTRTAALSTPLFNNGLGCGGCYEIRCYGSQYCIPGAPSVVVTGTNLCPPNWAQDSNNGGWCNPPRVHFDMAMPSWLTFGRYEGGIVPVMYRRVPCQRTGGVKFMFSGNTYWLLITLLNVAGPGDVSAVSVKGDNTDWIPMSQNWGVMWQAFSNLGGQVLSFQISAGSSADTIICNNVADSYWGIGMTYQAENNFNAVPVGNSGGSYGDDGGNNGGIRICCCATNGVAHVRAV</sequence>
<protein>
    <recommendedName>
        <fullName evidence="6">Expansin</fullName>
    </recommendedName>
</protein>
<keyword evidence="10" id="KW-1185">Reference proteome</keyword>
<dbReference type="CDD" id="cd22274">
    <property type="entry name" value="DPBB_EXPA_N"/>
    <property type="match status" value="1"/>
</dbReference>
<dbReference type="EMBL" id="JAMQYH010000003">
    <property type="protein sequence ID" value="KAJ1692862.1"/>
    <property type="molecule type" value="Genomic_DNA"/>
</dbReference>
<dbReference type="InterPro" id="IPR002963">
    <property type="entry name" value="Expansin"/>
</dbReference>
<dbReference type="GO" id="GO:0009664">
    <property type="term" value="P:plant-type cell wall organization"/>
    <property type="evidence" value="ECO:0007669"/>
    <property type="project" value="InterPro"/>
</dbReference>
<dbReference type="InterPro" id="IPR007112">
    <property type="entry name" value="Expansin/allergen_DPBB_dom"/>
</dbReference>
<evidence type="ECO:0000256" key="1">
    <source>
        <dbReference type="ARBA" id="ARBA00005392"/>
    </source>
</evidence>
<feature type="signal peptide" evidence="6">
    <location>
        <begin position="1"/>
        <end position="24"/>
    </location>
</feature>
<dbReference type="PANTHER" id="PTHR31867">
    <property type="entry name" value="EXPANSIN-A15"/>
    <property type="match status" value="1"/>
</dbReference>
<dbReference type="InterPro" id="IPR036749">
    <property type="entry name" value="Expansin_CBD_sf"/>
</dbReference>
<keyword evidence="3 6" id="KW-0964">Secreted</keyword>
<dbReference type="GO" id="GO:0016020">
    <property type="term" value="C:membrane"/>
    <property type="evidence" value="ECO:0007669"/>
    <property type="project" value="UniProtKB-SubCell"/>
</dbReference>
<organism evidence="9 10">
    <name type="scientific">Rhynchospora breviuscula</name>
    <dbReference type="NCBI Taxonomy" id="2022672"/>
    <lineage>
        <taxon>Eukaryota</taxon>
        <taxon>Viridiplantae</taxon>
        <taxon>Streptophyta</taxon>
        <taxon>Embryophyta</taxon>
        <taxon>Tracheophyta</taxon>
        <taxon>Spermatophyta</taxon>
        <taxon>Magnoliopsida</taxon>
        <taxon>Liliopsida</taxon>
        <taxon>Poales</taxon>
        <taxon>Cyperaceae</taxon>
        <taxon>Cyperoideae</taxon>
        <taxon>Rhynchosporeae</taxon>
        <taxon>Rhynchospora</taxon>
    </lineage>
</organism>
<dbReference type="PROSITE" id="PS50843">
    <property type="entry name" value="EXPANSIN_CBD"/>
    <property type="match status" value="1"/>
</dbReference>
<dbReference type="GO" id="GO:0005576">
    <property type="term" value="C:extracellular region"/>
    <property type="evidence" value="ECO:0007669"/>
    <property type="project" value="InterPro"/>
</dbReference>
<feature type="domain" description="Expansin-like CBD" evidence="8">
    <location>
        <begin position="173"/>
        <end position="253"/>
    </location>
</feature>
<dbReference type="SUPFAM" id="SSF49590">
    <property type="entry name" value="PHL pollen allergen"/>
    <property type="match status" value="1"/>
</dbReference>
<evidence type="ECO:0000259" key="8">
    <source>
        <dbReference type="PROSITE" id="PS50843"/>
    </source>
</evidence>
<dbReference type="Gene3D" id="2.60.40.760">
    <property type="entry name" value="Expansin, cellulose-binding-like domain"/>
    <property type="match status" value="1"/>
</dbReference>
<evidence type="ECO:0000256" key="2">
    <source>
        <dbReference type="ARBA" id="ARBA00022512"/>
    </source>
</evidence>
<dbReference type="InterPro" id="IPR007117">
    <property type="entry name" value="Expansin_CBD"/>
</dbReference>
<evidence type="ECO:0000313" key="9">
    <source>
        <dbReference type="EMBL" id="KAJ1692862.1"/>
    </source>
</evidence>
<dbReference type="PRINTS" id="PR01226">
    <property type="entry name" value="EXPANSIN"/>
</dbReference>
<dbReference type="SMART" id="SM00837">
    <property type="entry name" value="DPBB_1"/>
    <property type="match status" value="1"/>
</dbReference>
<dbReference type="InterPro" id="IPR036908">
    <property type="entry name" value="RlpA-like_sf"/>
</dbReference>
<reference evidence="9" key="1">
    <citation type="journal article" date="2022" name="Cell">
        <title>Repeat-based holocentromeres influence genome architecture and karyotype evolution.</title>
        <authorList>
            <person name="Hofstatter P.G."/>
            <person name="Thangavel G."/>
            <person name="Lux T."/>
            <person name="Neumann P."/>
            <person name="Vondrak T."/>
            <person name="Novak P."/>
            <person name="Zhang M."/>
            <person name="Costa L."/>
            <person name="Castellani M."/>
            <person name="Scott A."/>
            <person name="Toegelov H."/>
            <person name="Fuchs J."/>
            <person name="Mata-Sucre Y."/>
            <person name="Dias Y."/>
            <person name="Vanzela A.L.L."/>
            <person name="Huettel B."/>
            <person name="Almeida C.C.S."/>
            <person name="Simkova H."/>
            <person name="Souza G."/>
            <person name="Pedrosa-Harand A."/>
            <person name="Macas J."/>
            <person name="Mayer K.F.X."/>
            <person name="Houben A."/>
            <person name="Marques A."/>
        </authorList>
    </citation>
    <scope>NUCLEOTIDE SEQUENCE</scope>
    <source>
        <strain evidence="9">RhyBre1mFocal</strain>
    </source>
</reference>